<evidence type="ECO:0000313" key="1">
    <source>
        <dbReference type="EMBL" id="KAA6389197.1"/>
    </source>
</evidence>
<gene>
    <name evidence="1" type="ORF">EZS28_015275</name>
</gene>
<name>A0A5J4W2Q4_9EUKA</name>
<evidence type="ECO:0000313" key="2">
    <source>
        <dbReference type="Proteomes" id="UP000324800"/>
    </source>
</evidence>
<dbReference type="AlphaFoldDB" id="A0A5J4W2Q4"/>
<accession>A0A5J4W2Q4</accession>
<dbReference type="Proteomes" id="UP000324800">
    <property type="component" value="Unassembled WGS sequence"/>
</dbReference>
<organism evidence="1 2">
    <name type="scientific">Streblomastix strix</name>
    <dbReference type="NCBI Taxonomy" id="222440"/>
    <lineage>
        <taxon>Eukaryota</taxon>
        <taxon>Metamonada</taxon>
        <taxon>Preaxostyla</taxon>
        <taxon>Oxymonadida</taxon>
        <taxon>Streblomastigidae</taxon>
        <taxon>Streblomastix</taxon>
    </lineage>
</organism>
<reference evidence="1 2" key="1">
    <citation type="submission" date="2019-03" db="EMBL/GenBank/DDBJ databases">
        <title>Single cell metagenomics reveals metabolic interactions within the superorganism composed of flagellate Streblomastix strix and complex community of Bacteroidetes bacteria on its surface.</title>
        <authorList>
            <person name="Treitli S.C."/>
            <person name="Kolisko M."/>
            <person name="Husnik F."/>
            <person name="Keeling P."/>
            <person name="Hampl V."/>
        </authorList>
    </citation>
    <scope>NUCLEOTIDE SEQUENCE [LARGE SCALE GENOMIC DNA]</scope>
    <source>
        <strain evidence="1">ST1C</strain>
    </source>
</reference>
<protein>
    <submittedName>
        <fullName evidence="1">Uncharacterized protein</fullName>
    </submittedName>
</protein>
<comment type="caution">
    <text evidence="1">The sequence shown here is derived from an EMBL/GenBank/DDBJ whole genome shotgun (WGS) entry which is preliminary data.</text>
</comment>
<proteinExistence type="predicted"/>
<dbReference type="EMBL" id="SNRW01003679">
    <property type="protein sequence ID" value="KAA6389197.1"/>
    <property type="molecule type" value="Genomic_DNA"/>
</dbReference>
<sequence>MQAYEQKVKCHLLVLANISSTEADKKRTEPIEADLDDDQQKPYYHPIFFFKQKDGSMTKMAGNDEDPKDINVTKHDIINSIRTYVSEKESREELDDTLVQNILQMDVRNSLLIEWGKIVYSDSIIRIEHCGVKQGNDDNDAKIVTVGHCVLDKGELICHQAVEKLNSTIQKNHEIGFIPVGIIRIEATKCFGDLETCKVFNKNLDVGNKIVNAKFGVKYAILKQANFFVGISSSILVLRGGVEFVQYQKEFSNTVIHVDTGHCLAAVQVAADEVSLTFTLRTWFEERSYKHTLDPPQKAESFQSQVIVMQYPGAHDRRSKQEEESENLGIALSPEFVLAIDQTRAAIERVVLLLVAKNQKEFEINILKDGQPHKIELLAQTLCEVDDQEDVLLRDANICSHTASVARQHNILSAKSPALPYIPPKCTNSIAEYHLLKNTSGNSLLSGSQEVEDEKTYSYSSELNKRTGYLSKKLKSFILIKISCSTRQSILKIDSSMVVEDRKGSTKLVLVMEQKNLTTVN</sequence>